<dbReference type="EMBL" id="FLOC01000001">
    <property type="protein sequence ID" value="SBS25001.1"/>
    <property type="molecule type" value="Genomic_DNA"/>
</dbReference>
<dbReference type="Gene3D" id="3.40.50.2020">
    <property type="match status" value="1"/>
</dbReference>
<keyword evidence="2" id="KW-0808">Transferase</keyword>
<dbReference type="Proteomes" id="UP000092627">
    <property type="component" value="Unassembled WGS sequence"/>
</dbReference>
<dbReference type="STRING" id="295068.MAQ5080_00159"/>
<sequence>MTFFKLSTSLISIVYKRSLLDQCYVCDIRREGTLCSSCQKLLQRNHSHCQLCSRPTAVTVTLCGECQQTLPSFDRIIAPLRYEGLCRGLIRKAKFENQPHLLRPLVTFIIDHLIEHDIALPTAWCVVPTSQQSLSERGYCQTTLIADLLSKAPTLASMQRIVLKRRLEVSAQHTRSKAERHSLSHRLFYTEERVPEQVLLIDDVVTTGSTAEACAKALRLAGAKRVTVLALARTSE</sequence>
<dbReference type="PANTHER" id="PTHR47505">
    <property type="entry name" value="DNA UTILIZATION PROTEIN YHGH"/>
    <property type="match status" value="1"/>
</dbReference>
<name>A0A1A8T0E8_9GAMM</name>
<dbReference type="CDD" id="cd06223">
    <property type="entry name" value="PRTases_typeI"/>
    <property type="match status" value="1"/>
</dbReference>
<reference evidence="2 3" key="1">
    <citation type="submission" date="2016-06" db="EMBL/GenBank/DDBJ databases">
        <authorList>
            <person name="Kjaerup R.B."/>
            <person name="Dalgaard T.S."/>
            <person name="Juul-Madsen H.R."/>
        </authorList>
    </citation>
    <scope>NUCLEOTIDE SEQUENCE [LARGE SCALE GENOMIC DNA]</scope>
    <source>
        <strain evidence="2 3">CECT 5080</strain>
    </source>
</reference>
<organism evidence="2 3">
    <name type="scientific">Marinomonas aquimarina</name>
    <dbReference type="NCBI Taxonomy" id="295068"/>
    <lineage>
        <taxon>Bacteria</taxon>
        <taxon>Pseudomonadati</taxon>
        <taxon>Pseudomonadota</taxon>
        <taxon>Gammaproteobacteria</taxon>
        <taxon>Oceanospirillales</taxon>
        <taxon>Oceanospirillaceae</taxon>
        <taxon>Marinomonas</taxon>
    </lineage>
</organism>
<dbReference type="EC" id="2.4.2.10" evidence="2"/>
<dbReference type="GO" id="GO:0004588">
    <property type="term" value="F:orotate phosphoribosyltransferase activity"/>
    <property type="evidence" value="ECO:0007669"/>
    <property type="project" value="UniProtKB-EC"/>
</dbReference>
<dbReference type="PANTHER" id="PTHR47505:SF1">
    <property type="entry name" value="DNA UTILIZATION PROTEIN YHGH"/>
    <property type="match status" value="1"/>
</dbReference>
<keyword evidence="3" id="KW-1185">Reference proteome</keyword>
<keyword evidence="2" id="KW-0328">Glycosyltransferase</keyword>
<evidence type="ECO:0000313" key="2">
    <source>
        <dbReference type="EMBL" id="SBS25001.1"/>
    </source>
</evidence>
<dbReference type="InterPro" id="IPR029057">
    <property type="entry name" value="PRTase-like"/>
</dbReference>
<gene>
    <name evidence="2" type="primary">pyrE_1</name>
    <name evidence="2" type="ORF">MAQ5080_00159</name>
</gene>
<evidence type="ECO:0000313" key="3">
    <source>
        <dbReference type="Proteomes" id="UP000092627"/>
    </source>
</evidence>
<proteinExistence type="inferred from homology"/>
<dbReference type="InterPro" id="IPR000836">
    <property type="entry name" value="PRTase_dom"/>
</dbReference>
<dbReference type="AlphaFoldDB" id="A0A1A8T0E8"/>
<comment type="similarity">
    <text evidence="1">Belongs to the ComF/GntX family.</text>
</comment>
<protein>
    <submittedName>
        <fullName evidence="2">Orotate phosphoribosyltransferase</fullName>
        <ecNumber evidence="2">2.4.2.10</ecNumber>
    </submittedName>
</protein>
<dbReference type="SUPFAM" id="SSF53271">
    <property type="entry name" value="PRTase-like"/>
    <property type="match status" value="1"/>
</dbReference>
<dbReference type="InterPro" id="IPR051910">
    <property type="entry name" value="ComF/GntX_DNA_util-trans"/>
</dbReference>
<accession>A0A1A8T0E8</accession>
<evidence type="ECO:0000256" key="1">
    <source>
        <dbReference type="ARBA" id="ARBA00008007"/>
    </source>
</evidence>